<dbReference type="EMBL" id="SGSU01000010">
    <property type="protein sequence ID" value="RZG66532.1"/>
    <property type="molecule type" value="Genomic_DNA"/>
</dbReference>
<gene>
    <name evidence="1" type="ORF">EXE25_09765</name>
</gene>
<dbReference type="Proteomes" id="UP000293483">
    <property type="component" value="Unassembled WGS sequence"/>
</dbReference>
<proteinExistence type="predicted"/>
<dbReference type="AlphaFoldDB" id="A0A4Q7AT18"/>
<reference evidence="1 2" key="1">
    <citation type="submission" date="2019-02" db="EMBL/GenBank/DDBJ databases">
        <title>The Batch Genome Submission of Acinetobacter spp. strains.</title>
        <authorList>
            <person name="Qin J."/>
            <person name="Hu Y."/>
            <person name="Ye H."/>
            <person name="Wei L."/>
            <person name="Feng Y."/>
            <person name="Zong Z."/>
        </authorList>
    </citation>
    <scope>NUCLEOTIDE SEQUENCE [LARGE SCALE GENOMIC DNA]</scope>
    <source>
        <strain evidence="1 2">WCHABo060081</strain>
    </source>
</reference>
<sequence>MNVSDIATKALKNLGIIAAGESAEASELADAVDAMQGLLAQWATSRLYVYKAQILKLPLTKGAGTYLIGKIEGDCCEYAVTCCGDVLERPDLKAEIAHISDRAWLDDKEITLVRDLNNTPSHAKVWYQVDAPNWTFHVREAGQELKIKAYTLPFDLCAHDEIHLPQSYERPLILSLGITLGRL</sequence>
<dbReference type="RefSeq" id="WP_130145887.1">
    <property type="nucleotide sequence ID" value="NZ_SGSU01000010.1"/>
</dbReference>
<organism evidence="1 2">
    <name type="scientific">Acinetobacter bouvetii</name>
    <dbReference type="NCBI Taxonomy" id="202951"/>
    <lineage>
        <taxon>Bacteria</taxon>
        <taxon>Pseudomonadati</taxon>
        <taxon>Pseudomonadota</taxon>
        <taxon>Gammaproteobacteria</taxon>
        <taxon>Moraxellales</taxon>
        <taxon>Moraxellaceae</taxon>
        <taxon>Acinetobacter</taxon>
    </lineage>
</organism>
<accession>A0A4Q7AT18</accession>
<comment type="caution">
    <text evidence="1">The sequence shown here is derived from an EMBL/GenBank/DDBJ whole genome shotgun (WGS) entry which is preliminary data.</text>
</comment>
<evidence type="ECO:0000313" key="1">
    <source>
        <dbReference type="EMBL" id="RZG66532.1"/>
    </source>
</evidence>
<evidence type="ECO:0000313" key="2">
    <source>
        <dbReference type="Proteomes" id="UP000293483"/>
    </source>
</evidence>
<name>A0A4Q7AT18_9GAMM</name>
<protein>
    <submittedName>
        <fullName evidence="1">Uncharacterized protein</fullName>
    </submittedName>
</protein>